<dbReference type="AlphaFoldDB" id="A0A3B0YAY6"/>
<protein>
    <submittedName>
        <fullName evidence="1">Uncharacterized protein</fullName>
    </submittedName>
</protein>
<proteinExistence type="predicted"/>
<accession>A0A3B0YAY6</accession>
<name>A0A3B0YAY6_9ZZZZ</name>
<evidence type="ECO:0000313" key="1">
    <source>
        <dbReference type="EMBL" id="VAW72707.1"/>
    </source>
</evidence>
<reference evidence="1" key="1">
    <citation type="submission" date="2018-06" db="EMBL/GenBank/DDBJ databases">
        <authorList>
            <person name="Zhirakovskaya E."/>
        </authorList>
    </citation>
    <scope>NUCLEOTIDE SEQUENCE</scope>
</reference>
<gene>
    <name evidence="1" type="ORF">MNBD_GAMMA15-1874</name>
</gene>
<dbReference type="EMBL" id="UOFN01000004">
    <property type="protein sequence ID" value="VAW72707.1"/>
    <property type="molecule type" value="Genomic_DNA"/>
</dbReference>
<organism evidence="1">
    <name type="scientific">hydrothermal vent metagenome</name>
    <dbReference type="NCBI Taxonomy" id="652676"/>
    <lineage>
        <taxon>unclassified sequences</taxon>
        <taxon>metagenomes</taxon>
        <taxon>ecological metagenomes</taxon>
    </lineage>
</organism>
<sequence>MNLSFECGEEISRDVRQLPADYYKKVLVLFSRSQGESLFIPIRSMQYLAVIENDEIIFIDGLSPRRVEFAWRNFHHESEVLDAPLSYDCVVFEKKGFEVLKRMQGEFLKALAQAEAREPKPDSATVMPLNRS</sequence>